<dbReference type="EMBL" id="CAJVCE010000005">
    <property type="protein sequence ID" value="CAG7635882.1"/>
    <property type="molecule type" value="Genomic_DNA"/>
</dbReference>
<dbReference type="PANTHER" id="PTHR36833">
    <property type="entry name" value="SLR0610 PROTEIN-RELATED"/>
    <property type="match status" value="1"/>
</dbReference>
<feature type="transmembrane region" description="Helical" evidence="1">
    <location>
        <begin position="21"/>
        <end position="46"/>
    </location>
</feature>
<accession>A0ABN7TLE9</accession>
<proteinExistence type="predicted"/>
<sequence length="267" mass="31323">MHVLKLYSQFLSIYLKSRMEYRFSFFMDIFIQFTTYGSTYMGIWIVLSKFKSIGGWSFYEVLFLYTLNLLSYGICSLFVWSPMRALEWMVQRGEFDGVLVKPMNPLVHLIFRQFNQHFLGHIILSAIVFSICFQHLHIEWTVLNVCYFILTIAGATFIQAALLIISGAMSFWFVKSNSFTDTMIYGFRGFMDYPISIYSKWIQIFLTFVVPYGFVNFYPSQYFLGKEGEGLFHSWFRFGTPIIGIVLLVLSLFIWHKGVNRYQSTGS</sequence>
<feature type="transmembrane region" description="Helical" evidence="1">
    <location>
        <begin position="58"/>
        <end position="80"/>
    </location>
</feature>
<organism evidence="2 3">
    <name type="scientific">Paenibacillus allorhizosphaerae</name>
    <dbReference type="NCBI Taxonomy" id="2849866"/>
    <lineage>
        <taxon>Bacteria</taxon>
        <taxon>Bacillati</taxon>
        <taxon>Bacillota</taxon>
        <taxon>Bacilli</taxon>
        <taxon>Bacillales</taxon>
        <taxon>Paenibacillaceae</taxon>
        <taxon>Paenibacillus</taxon>
    </lineage>
</organism>
<name>A0ABN7TLE9_9BACL</name>
<feature type="transmembrane region" description="Helical" evidence="1">
    <location>
        <begin position="148"/>
        <end position="174"/>
    </location>
</feature>
<keyword evidence="1" id="KW-0472">Membrane</keyword>
<keyword evidence="3" id="KW-1185">Reference proteome</keyword>
<dbReference type="Proteomes" id="UP000730618">
    <property type="component" value="Unassembled WGS sequence"/>
</dbReference>
<reference evidence="2 3" key="1">
    <citation type="submission" date="2021-06" db="EMBL/GenBank/DDBJ databases">
        <authorList>
            <person name="Criscuolo A."/>
        </authorList>
    </citation>
    <scope>NUCLEOTIDE SEQUENCE [LARGE SCALE GENOMIC DNA]</scope>
    <source>
        <strain evidence="3">CIP 111802</strain>
    </source>
</reference>
<feature type="transmembrane region" description="Helical" evidence="1">
    <location>
        <begin position="235"/>
        <end position="255"/>
    </location>
</feature>
<keyword evidence="1" id="KW-1133">Transmembrane helix</keyword>
<evidence type="ECO:0008006" key="4">
    <source>
        <dbReference type="Google" id="ProtNLM"/>
    </source>
</evidence>
<feature type="transmembrane region" description="Helical" evidence="1">
    <location>
        <begin position="195"/>
        <end position="215"/>
    </location>
</feature>
<gene>
    <name evidence="2" type="ORF">PAECIP111802_02191</name>
</gene>
<evidence type="ECO:0000313" key="2">
    <source>
        <dbReference type="EMBL" id="CAG7635882.1"/>
    </source>
</evidence>
<protein>
    <recommendedName>
        <fullName evidence="4">ABC transporter permease</fullName>
    </recommendedName>
</protein>
<dbReference type="Pfam" id="PF06182">
    <property type="entry name" value="ABC2_membrane_6"/>
    <property type="match status" value="1"/>
</dbReference>
<evidence type="ECO:0000256" key="1">
    <source>
        <dbReference type="SAM" id="Phobius"/>
    </source>
</evidence>
<evidence type="ECO:0000313" key="3">
    <source>
        <dbReference type="Proteomes" id="UP000730618"/>
    </source>
</evidence>
<dbReference type="PANTHER" id="PTHR36833:SF1">
    <property type="entry name" value="INTEGRAL MEMBRANE TRANSPORT PROTEIN"/>
    <property type="match status" value="1"/>
</dbReference>
<feature type="transmembrane region" description="Helical" evidence="1">
    <location>
        <begin position="118"/>
        <end position="136"/>
    </location>
</feature>
<comment type="caution">
    <text evidence="2">The sequence shown here is derived from an EMBL/GenBank/DDBJ whole genome shotgun (WGS) entry which is preliminary data.</text>
</comment>
<dbReference type="RefSeq" id="WP_218098524.1">
    <property type="nucleotide sequence ID" value="NZ_CAJVCE010000005.1"/>
</dbReference>
<dbReference type="InterPro" id="IPR010390">
    <property type="entry name" value="ABC-2_transporter-like"/>
</dbReference>
<keyword evidence="1" id="KW-0812">Transmembrane</keyword>